<name>I1C5T5_RHIO9</name>
<dbReference type="OrthoDB" id="2015213at2759"/>
<reference evidence="2 3" key="1">
    <citation type="journal article" date="2009" name="PLoS Genet.">
        <title>Genomic analysis of the basal lineage fungus Rhizopus oryzae reveals a whole-genome duplication.</title>
        <authorList>
            <person name="Ma L.-J."/>
            <person name="Ibrahim A.S."/>
            <person name="Skory C."/>
            <person name="Grabherr M.G."/>
            <person name="Burger G."/>
            <person name="Butler M."/>
            <person name="Elias M."/>
            <person name="Idnurm A."/>
            <person name="Lang B.F."/>
            <person name="Sone T."/>
            <person name="Abe A."/>
            <person name="Calvo S.E."/>
            <person name="Corrochano L.M."/>
            <person name="Engels R."/>
            <person name="Fu J."/>
            <person name="Hansberg W."/>
            <person name="Kim J.-M."/>
            <person name="Kodira C.D."/>
            <person name="Koehrsen M.J."/>
            <person name="Liu B."/>
            <person name="Miranda-Saavedra D."/>
            <person name="O'Leary S."/>
            <person name="Ortiz-Castellanos L."/>
            <person name="Poulter R."/>
            <person name="Rodriguez-Romero J."/>
            <person name="Ruiz-Herrera J."/>
            <person name="Shen Y.-Q."/>
            <person name="Zeng Q."/>
            <person name="Galagan J."/>
            <person name="Birren B.W."/>
            <person name="Cuomo C.A."/>
            <person name="Wickes B.L."/>
        </authorList>
    </citation>
    <scope>NUCLEOTIDE SEQUENCE [LARGE SCALE GENOMIC DNA]</scope>
    <source>
        <strain evidence="3">RA 99-880 / ATCC MYA-4621 / FGSC 9543 / NRRL 43880</strain>
    </source>
</reference>
<dbReference type="Gene3D" id="1.10.246.130">
    <property type="match status" value="1"/>
</dbReference>
<dbReference type="SUPFAM" id="SSF56235">
    <property type="entry name" value="N-terminal nucleophile aminohydrolases (Ntn hydrolases)"/>
    <property type="match status" value="1"/>
</dbReference>
<dbReference type="Pfam" id="PF01019">
    <property type="entry name" value="G_glu_transpept"/>
    <property type="match status" value="2"/>
</dbReference>
<dbReference type="GeneID" id="93615491"/>
<dbReference type="RefSeq" id="XP_067519211.1">
    <property type="nucleotide sequence ID" value="XM_067663110.1"/>
</dbReference>
<protein>
    <recommendedName>
        <fullName evidence="4">Gamma-glutamyltransferase</fullName>
    </recommendedName>
</protein>
<dbReference type="InterPro" id="IPR052896">
    <property type="entry name" value="GGT-like_enzyme"/>
</dbReference>
<dbReference type="AlphaFoldDB" id="I1C5T5"/>
<keyword evidence="1" id="KW-0732">Signal</keyword>
<dbReference type="VEuPathDB" id="FungiDB:RO3G_08520"/>
<evidence type="ECO:0000313" key="2">
    <source>
        <dbReference type="EMBL" id="EIE83815.1"/>
    </source>
</evidence>
<gene>
    <name evidence="2" type="ORF">RO3G_08520</name>
</gene>
<dbReference type="Gene3D" id="3.60.20.40">
    <property type="match status" value="1"/>
</dbReference>
<organism evidence="2 3">
    <name type="scientific">Rhizopus delemar (strain RA 99-880 / ATCC MYA-4621 / FGSC 9543 / NRRL 43880)</name>
    <name type="common">Mucormycosis agent</name>
    <name type="synonym">Rhizopus arrhizus var. delemar</name>
    <dbReference type="NCBI Taxonomy" id="246409"/>
    <lineage>
        <taxon>Eukaryota</taxon>
        <taxon>Fungi</taxon>
        <taxon>Fungi incertae sedis</taxon>
        <taxon>Mucoromycota</taxon>
        <taxon>Mucoromycotina</taxon>
        <taxon>Mucoromycetes</taxon>
        <taxon>Mucorales</taxon>
        <taxon>Mucorineae</taxon>
        <taxon>Rhizopodaceae</taxon>
        <taxon>Rhizopus</taxon>
    </lineage>
</organism>
<dbReference type="InterPro" id="IPR029055">
    <property type="entry name" value="Ntn_hydrolases_N"/>
</dbReference>
<dbReference type="InterPro" id="IPR043137">
    <property type="entry name" value="GGT_ssub_C"/>
</dbReference>
<dbReference type="eggNOG" id="KOG2410">
    <property type="taxonomic scope" value="Eukaryota"/>
</dbReference>
<sequence length="362" mass="39790">MGPMPWWLVLYLRQPLATQAGIEILKRGGNAADAAVAVEPGSTGIGGDAFCLFYDAKTRTVKGLNGSGRTPANLTMDFLKNKAKLSDQNEFTRSVHSITVPGAAAAWLWLVCSYVKNSGKEKTFRLLAKSGKKGFYEGRIGEAIVEAVQTRGGVMTLKDLANHTSELLDPISLDYHDWTVWEIPPNGQGITTLIALGIIEALEEEGVVDFKKLDHNSAEYIHIISEALRIAFADTRHYVTDPQVQHVPTENLLSKEYLRQRAKLIDLKQRNNEVQKGYPDEIGNTSHVIAKSTGVVLHNRGGNFVLIDGHPNCLGPSKRPYHTIIPSMITRKTENGHALEACFGGTFLNSIQVNCMPLLLFS</sequence>
<dbReference type="PANTHER" id="PTHR43881">
    <property type="entry name" value="GAMMA-GLUTAMYLTRANSPEPTIDASE (AFU_ORTHOLOGUE AFUA_4G13580)"/>
    <property type="match status" value="1"/>
</dbReference>
<keyword evidence="3" id="KW-1185">Reference proteome</keyword>
<dbReference type="EMBL" id="CH476737">
    <property type="protein sequence ID" value="EIE83815.1"/>
    <property type="molecule type" value="Genomic_DNA"/>
</dbReference>
<evidence type="ECO:0000313" key="3">
    <source>
        <dbReference type="Proteomes" id="UP000009138"/>
    </source>
</evidence>
<dbReference type="Proteomes" id="UP000009138">
    <property type="component" value="Unassembled WGS sequence"/>
</dbReference>
<dbReference type="STRING" id="246409.I1C5T5"/>
<evidence type="ECO:0008006" key="4">
    <source>
        <dbReference type="Google" id="ProtNLM"/>
    </source>
</evidence>
<dbReference type="InParanoid" id="I1C5T5"/>
<dbReference type="InterPro" id="IPR043138">
    <property type="entry name" value="GGT_lsub"/>
</dbReference>
<evidence type="ECO:0000256" key="1">
    <source>
        <dbReference type="SAM" id="SignalP"/>
    </source>
</evidence>
<dbReference type="PANTHER" id="PTHR43881:SF1">
    <property type="entry name" value="GAMMA-GLUTAMYLTRANSPEPTIDASE (AFU_ORTHOLOGUE AFUA_4G13580)"/>
    <property type="match status" value="1"/>
</dbReference>
<feature type="chain" id="PRO_5003637862" description="Gamma-glutamyltransferase" evidence="1">
    <location>
        <begin position="20"/>
        <end position="362"/>
    </location>
</feature>
<feature type="signal peptide" evidence="1">
    <location>
        <begin position="1"/>
        <end position="19"/>
    </location>
</feature>
<dbReference type="OMA" id="NQKTHAP"/>
<accession>I1C5T5</accession>
<proteinExistence type="predicted"/>